<dbReference type="PANTHER" id="PTHR47326:SF1">
    <property type="entry name" value="HTH PSQ-TYPE DOMAIN-CONTAINING PROTEIN"/>
    <property type="match status" value="1"/>
</dbReference>
<dbReference type="PANTHER" id="PTHR47326">
    <property type="entry name" value="TRANSPOSABLE ELEMENT TC3 TRANSPOSASE-LIKE PROTEIN"/>
    <property type="match status" value="1"/>
</dbReference>
<accession>A0A8X6YA70</accession>
<organism evidence="1 2">
    <name type="scientific">Trichonephila inaurata madagascariensis</name>
    <dbReference type="NCBI Taxonomy" id="2747483"/>
    <lineage>
        <taxon>Eukaryota</taxon>
        <taxon>Metazoa</taxon>
        <taxon>Ecdysozoa</taxon>
        <taxon>Arthropoda</taxon>
        <taxon>Chelicerata</taxon>
        <taxon>Arachnida</taxon>
        <taxon>Araneae</taxon>
        <taxon>Araneomorphae</taxon>
        <taxon>Entelegynae</taxon>
        <taxon>Araneoidea</taxon>
        <taxon>Nephilidae</taxon>
        <taxon>Trichonephila</taxon>
        <taxon>Trichonephila inaurata</taxon>
    </lineage>
</organism>
<proteinExistence type="predicted"/>
<dbReference type="EMBL" id="BMAV01016426">
    <property type="protein sequence ID" value="GFY67140.1"/>
    <property type="molecule type" value="Genomic_DNA"/>
</dbReference>
<evidence type="ECO:0008006" key="3">
    <source>
        <dbReference type="Google" id="ProtNLM"/>
    </source>
</evidence>
<evidence type="ECO:0000313" key="2">
    <source>
        <dbReference type="Proteomes" id="UP000886998"/>
    </source>
</evidence>
<protein>
    <recommendedName>
        <fullName evidence="3">DUF4817 domain-containing protein</fullName>
    </recommendedName>
</protein>
<name>A0A8X6YA70_9ARAC</name>
<keyword evidence="2" id="KW-1185">Reference proteome</keyword>
<dbReference type="AlphaFoldDB" id="A0A8X6YA70"/>
<dbReference type="Proteomes" id="UP000886998">
    <property type="component" value="Unassembled WGS sequence"/>
</dbReference>
<comment type="caution">
    <text evidence="1">The sequence shown here is derived from an EMBL/GenBank/DDBJ whole genome shotgun (WGS) entry which is preliminary data.</text>
</comment>
<dbReference type="OrthoDB" id="6753189at2759"/>
<sequence>MHLAYGETKGNGREARRLYKQWFPARSIPSHPTFPVLPNYCEKPVRLPSQTTMQDVCEVLEERVLTRFEAAPSTSTWGCGGPVVKPKVWRIVHDECMHPYHVQKVQSLYTDDYPRQADFVQWMLGMKNNDPRYPAFALFSDEAKFS</sequence>
<gene>
    <name evidence="1" type="primary">X975_25428</name>
    <name evidence="1" type="ORF">TNIN_44781</name>
</gene>
<evidence type="ECO:0000313" key="1">
    <source>
        <dbReference type="EMBL" id="GFY67140.1"/>
    </source>
</evidence>
<reference evidence="1" key="1">
    <citation type="submission" date="2020-08" db="EMBL/GenBank/DDBJ databases">
        <title>Multicomponent nature underlies the extraordinary mechanical properties of spider dragline silk.</title>
        <authorList>
            <person name="Kono N."/>
            <person name="Nakamura H."/>
            <person name="Mori M."/>
            <person name="Yoshida Y."/>
            <person name="Ohtoshi R."/>
            <person name="Malay A.D."/>
            <person name="Moran D.A.P."/>
            <person name="Tomita M."/>
            <person name="Numata K."/>
            <person name="Arakawa K."/>
        </authorList>
    </citation>
    <scope>NUCLEOTIDE SEQUENCE</scope>
</reference>